<keyword evidence="1" id="KW-0813">Transport</keyword>
<evidence type="ECO:0000256" key="2">
    <source>
        <dbReference type="ARBA" id="ARBA00022538"/>
    </source>
</evidence>
<dbReference type="EMBL" id="JANJYJ010000009">
    <property type="protein sequence ID" value="KAK3188606.1"/>
    <property type="molecule type" value="Genomic_DNA"/>
</dbReference>
<dbReference type="Pfam" id="PF23259">
    <property type="entry name" value="CHX17_C"/>
    <property type="match status" value="1"/>
</dbReference>
<gene>
    <name evidence="7" type="ORF">Dsin_028167</name>
</gene>
<evidence type="ECO:0000256" key="3">
    <source>
        <dbReference type="ARBA" id="ARBA00022958"/>
    </source>
</evidence>
<keyword evidence="4" id="KW-0406">Ion transport</keyword>
<dbReference type="InterPro" id="IPR050794">
    <property type="entry name" value="CPA2_transporter"/>
</dbReference>
<sequence>MESLGHSFHMVNQRVLRHASCSVGILVDRGLGGTTQVSASELSYKVVVPFFGGPDDCEALAFGMRMAEHPGIMLTVLKFKTPPGISMTFGSDKKLDDEETICSELVSSTNNNESVSCEERLVENKQDIIATLKSISKCNLFLVGRTPPVVTLADRTDCPELGSVGCFLASSNFTTTASVLVLQQYDTTVNVHSLVEEEVSNDRYEVPDTPVAQV</sequence>
<evidence type="ECO:0000259" key="6">
    <source>
        <dbReference type="Pfam" id="PF23259"/>
    </source>
</evidence>
<dbReference type="PANTHER" id="PTHR32468:SF81">
    <property type="entry name" value="CATION_H(+) ANTIPORTER 19"/>
    <property type="match status" value="1"/>
</dbReference>
<dbReference type="PANTHER" id="PTHR32468">
    <property type="entry name" value="CATION/H + ANTIPORTER"/>
    <property type="match status" value="1"/>
</dbReference>
<keyword evidence="3" id="KW-0630">Potassium</keyword>
<dbReference type="Proteomes" id="UP001281410">
    <property type="component" value="Unassembled WGS sequence"/>
</dbReference>
<proteinExistence type="predicted"/>
<evidence type="ECO:0000313" key="7">
    <source>
        <dbReference type="EMBL" id="KAK3188606.1"/>
    </source>
</evidence>
<reference evidence="7" key="1">
    <citation type="journal article" date="2023" name="Plant J.">
        <title>Genome sequences and population genomics provide insights into the demographic history, inbreeding, and mutation load of two 'living fossil' tree species of Dipteronia.</title>
        <authorList>
            <person name="Feng Y."/>
            <person name="Comes H.P."/>
            <person name="Chen J."/>
            <person name="Zhu S."/>
            <person name="Lu R."/>
            <person name="Zhang X."/>
            <person name="Li P."/>
            <person name="Qiu J."/>
            <person name="Olsen K.M."/>
            <person name="Qiu Y."/>
        </authorList>
    </citation>
    <scope>NUCLEOTIDE SEQUENCE</scope>
    <source>
        <strain evidence="7">NBL</strain>
    </source>
</reference>
<dbReference type="InterPro" id="IPR057291">
    <property type="entry name" value="CHX17_2nd"/>
</dbReference>
<dbReference type="GO" id="GO:0012505">
    <property type="term" value="C:endomembrane system"/>
    <property type="evidence" value="ECO:0007669"/>
    <property type="project" value="TreeGrafter"/>
</dbReference>
<evidence type="ECO:0000256" key="4">
    <source>
        <dbReference type="ARBA" id="ARBA00023065"/>
    </source>
</evidence>
<feature type="domain" description="Cation/H(+) antiporter central" evidence="5">
    <location>
        <begin position="2"/>
        <end position="40"/>
    </location>
</feature>
<dbReference type="GO" id="GO:0006813">
    <property type="term" value="P:potassium ion transport"/>
    <property type="evidence" value="ECO:0007669"/>
    <property type="project" value="UniProtKB-KW"/>
</dbReference>
<dbReference type="GO" id="GO:0006885">
    <property type="term" value="P:regulation of pH"/>
    <property type="evidence" value="ECO:0007669"/>
    <property type="project" value="TreeGrafter"/>
</dbReference>
<accession>A0AAE0DU99</accession>
<evidence type="ECO:0000313" key="8">
    <source>
        <dbReference type="Proteomes" id="UP001281410"/>
    </source>
</evidence>
<dbReference type="InterPro" id="IPR057290">
    <property type="entry name" value="CHX17_C"/>
</dbReference>
<dbReference type="AlphaFoldDB" id="A0AAE0DU99"/>
<keyword evidence="2" id="KW-0633">Potassium transport</keyword>
<comment type="caution">
    <text evidence="7">The sequence shown here is derived from an EMBL/GenBank/DDBJ whole genome shotgun (WGS) entry which is preliminary data.</text>
</comment>
<dbReference type="GO" id="GO:0098662">
    <property type="term" value="P:inorganic cation transmembrane transport"/>
    <property type="evidence" value="ECO:0007669"/>
    <property type="project" value="TreeGrafter"/>
</dbReference>
<keyword evidence="8" id="KW-1185">Reference proteome</keyword>
<protein>
    <submittedName>
        <fullName evidence="7">Uncharacterized protein</fullName>
    </submittedName>
</protein>
<evidence type="ECO:0000256" key="1">
    <source>
        <dbReference type="ARBA" id="ARBA00022448"/>
    </source>
</evidence>
<name>A0AAE0DU99_9ROSI</name>
<organism evidence="7 8">
    <name type="scientific">Dipteronia sinensis</name>
    <dbReference type="NCBI Taxonomy" id="43782"/>
    <lineage>
        <taxon>Eukaryota</taxon>
        <taxon>Viridiplantae</taxon>
        <taxon>Streptophyta</taxon>
        <taxon>Embryophyta</taxon>
        <taxon>Tracheophyta</taxon>
        <taxon>Spermatophyta</taxon>
        <taxon>Magnoliopsida</taxon>
        <taxon>eudicotyledons</taxon>
        <taxon>Gunneridae</taxon>
        <taxon>Pentapetalae</taxon>
        <taxon>rosids</taxon>
        <taxon>malvids</taxon>
        <taxon>Sapindales</taxon>
        <taxon>Sapindaceae</taxon>
        <taxon>Hippocastanoideae</taxon>
        <taxon>Acereae</taxon>
        <taxon>Dipteronia</taxon>
    </lineage>
</organism>
<feature type="domain" description="Cation/H(+) antiporter C-terminal" evidence="6">
    <location>
        <begin position="44"/>
        <end position="186"/>
    </location>
</feature>
<evidence type="ECO:0000259" key="5">
    <source>
        <dbReference type="Pfam" id="PF23256"/>
    </source>
</evidence>
<dbReference type="Pfam" id="PF23256">
    <property type="entry name" value="CHX17_2nd"/>
    <property type="match status" value="1"/>
</dbReference>